<evidence type="ECO:0000259" key="23">
    <source>
        <dbReference type="PROSITE" id="PS51007"/>
    </source>
</evidence>
<evidence type="ECO:0000256" key="10">
    <source>
        <dbReference type="ARBA" id="ARBA00022989"/>
    </source>
</evidence>
<dbReference type="Pfam" id="PF02790">
    <property type="entry name" value="COX2_TM"/>
    <property type="match status" value="1"/>
</dbReference>
<dbReference type="Pfam" id="PF13442">
    <property type="entry name" value="Cytochrome_CBB3"/>
    <property type="match status" value="1"/>
</dbReference>
<keyword evidence="9 17" id="KW-0249">Electron transport</keyword>
<keyword evidence="4 16" id="KW-0349">Heme</keyword>
<keyword evidence="10 19" id="KW-1133">Transmembrane helix</keyword>
<evidence type="ECO:0000256" key="9">
    <source>
        <dbReference type="ARBA" id="ARBA00022982"/>
    </source>
</evidence>
<evidence type="ECO:0000256" key="8">
    <source>
        <dbReference type="ARBA" id="ARBA00022967"/>
    </source>
</evidence>
<evidence type="ECO:0000256" key="13">
    <source>
        <dbReference type="ARBA" id="ARBA00023136"/>
    </source>
</evidence>
<evidence type="ECO:0000259" key="21">
    <source>
        <dbReference type="PROSITE" id="PS50857"/>
    </source>
</evidence>
<dbReference type="PROSITE" id="PS50999">
    <property type="entry name" value="COX2_TM"/>
    <property type="match status" value="1"/>
</dbReference>
<dbReference type="InterPro" id="IPR002429">
    <property type="entry name" value="CcO_II-like_C"/>
</dbReference>
<dbReference type="Pfam" id="PF00116">
    <property type="entry name" value="COX2"/>
    <property type="match status" value="1"/>
</dbReference>
<evidence type="ECO:0000256" key="14">
    <source>
        <dbReference type="ARBA" id="ARBA00024688"/>
    </source>
</evidence>
<evidence type="ECO:0000256" key="17">
    <source>
        <dbReference type="RuleBase" id="RU000456"/>
    </source>
</evidence>
<keyword evidence="8" id="KW-1278">Translocase</keyword>
<reference evidence="24" key="1">
    <citation type="submission" date="2023-08" db="EMBL/GenBank/DDBJ databases">
        <title>New molecular markers tilS and rpoB for phylogenetic and monitoring studies of the genus Thiothrix biodiversity.</title>
        <authorList>
            <person name="Ravin N.V."/>
            <person name="Smolyakov D."/>
            <person name="Markov N.D."/>
            <person name="Beletsky A.V."/>
            <person name="Mardanov A.V."/>
            <person name="Rudenko T.S."/>
            <person name="Grabovich M.Y."/>
        </authorList>
    </citation>
    <scope>NUCLEOTIDE SEQUENCE</scope>
    <source>
        <strain evidence="24">DNT52</strain>
    </source>
</reference>
<comment type="subcellular location">
    <subcellularLocation>
        <location evidence="17">Cell membrane</location>
        <topology evidence="17">Multi-pass membrane protein</topology>
    </subcellularLocation>
    <subcellularLocation>
        <location evidence="1">Membrane</location>
        <topology evidence="1">Multi-pass membrane protein</topology>
    </subcellularLocation>
</comment>
<keyword evidence="6 17" id="KW-0812">Transmembrane</keyword>
<comment type="cofactor">
    <cofactor evidence="18">
        <name>Cu cation</name>
        <dbReference type="ChEBI" id="CHEBI:23378"/>
    </cofactor>
    <text evidence="18">Binds a copper A center.</text>
</comment>
<evidence type="ECO:0000256" key="12">
    <source>
        <dbReference type="ARBA" id="ARBA00023008"/>
    </source>
</evidence>
<dbReference type="Proteomes" id="UP001229862">
    <property type="component" value="Chromosome"/>
</dbReference>
<feature type="transmembrane region" description="Helical" evidence="19">
    <location>
        <begin position="92"/>
        <end position="113"/>
    </location>
</feature>
<evidence type="ECO:0000256" key="4">
    <source>
        <dbReference type="ARBA" id="ARBA00022617"/>
    </source>
</evidence>
<evidence type="ECO:0000313" key="24">
    <source>
        <dbReference type="EMBL" id="WML88436.1"/>
    </source>
</evidence>
<evidence type="ECO:0000256" key="16">
    <source>
        <dbReference type="PROSITE-ProRule" id="PRU00433"/>
    </source>
</evidence>
<feature type="signal peptide" evidence="20">
    <location>
        <begin position="1"/>
        <end position="27"/>
    </location>
</feature>
<dbReference type="InterPro" id="IPR036257">
    <property type="entry name" value="Cyt_c_oxidase_su2_TM_sf"/>
</dbReference>
<organism evidence="24">
    <name type="scientific">Thiothrix subterranea</name>
    <dbReference type="NCBI Taxonomy" id="2735563"/>
    <lineage>
        <taxon>Bacteria</taxon>
        <taxon>Pseudomonadati</taxon>
        <taxon>Pseudomonadota</taxon>
        <taxon>Gammaproteobacteria</taxon>
        <taxon>Thiotrichales</taxon>
        <taxon>Thiotrichaceae</taxon>
        <taxon>Thiothrix</taxon>
    </lineage>
</organism>
<comment type="similarity">
    <text evidence="2 17">Belongs to the cytochrome c oxidase subunit 2 family.</text>
</comment>
<dbReference type="GO" id="GO:0020037">
    <property type="term" value="F:heme binding"/>
    <property type="evidence" value="ECO:0007669"/>
    <property type="project" value="InterPro"/>
</dbReference>
<dbReference type="GO" id="GO:0004129">
    <property type="term" value="F:cytochrome-c oxidase activity"/>
    <property type="evidence" value="ECO:0007669"/>
    <property type="project" value="UniProtKB-EC"/>
</dbReference>
<dbReference type="SUPFAM" id="SSF46626">
    <property type="entry name" value="Cytochrome c"/>
    <property type="match status" value="1"/>
</dbReference>
<keyword evidence="5 17" id="KW-0679">Respiratory chain</keyword>
<dbReference type="InterPro" id="IPR045187">
    <property type="entry name" value="CcO_II"/>
</dbReference>
<dbReference type="InterPro" id="IPR008972">
    <property type="entry name" value="Cupredoxin"/>
</dbReference>
<dbReference type="GO" id="GO:0016491">
    <property type="term" value="F:oxidoreductase activity"/>
    <property type="evidence" value="ECO:0007669"/>
    <property type="project" value="InterPro"/>
</dbReference>
<feature type="chain" id="PRO_5041317310" description="Cytochrome c oxidase subunit 2" evidence="20">
    <location>
        <begin position="28"/>
        <end position="376"/>
    </location>
</feature>
<dbReference type="PROSITE" id="PS00078">
    <property type="entry name" value="COX2"/>
    <property type="match status" value="1"/>
</dbReference>
<accession>A0AA51MSB1</accession>
<feature type="domain" description="Cytochrome oxidase subunit II transmembrane region profile" evidence="22">
    <location>
        <begin position="25"/>
        <end position="121"/>
    </location>
</feature>
<proteinExistence type="inferred from homology"/>
<dbReference type="InterPro" id="IPR001505">
    <property type="entry name" value="Copper_CuA"/>
</dbReference>
<keyword evidence="13 19" id="KW-0472">Membrane</keyword>
<dbReference type="GO" id="GO:0005886">
    <property type="term" value="C:plasma membrane"/>
    <property type="evidence" value="ECO:0007669"/>
    <property type="project" value="UniProtKB-SubCell"/>
</dbReference>
<keyword evidence="7 16" id="KW-0479">Metal-binding</keyword>
<dbReference type="AlphaFoldDB" id="A0AA51MSB1"/>
<evidence type="ECO:0000256" key="18">
    <source>
        <dbReference type="RuleBase" id="RU004024"/>
    </source>
</evidence>
<dbReference type="Gene3D" id="2.60.40.420">
    <property type="entry name" value="Cupredoxins - blue copper proteins"/>
    <property type="match status" value="1"/>
</dbReference>
<name>A0AA51MSB1_9GAMM</name>
<dbReference type="PRINTS" id="PR01166">
    <property type="entry name" value="CYCOXIDASEII"/>
</dbReference>
<keyword evidence="3 17" id="KW-0813">Transport</keyword>
<dbReference type="PANTHER" id="PTHR22888">
    <property type="entry name" value="CYTOCHROME C OXIDASE, SUBUNIT II"/>
    <property type="match status" value="1"/>
</dbReference>
<evidence type="ECO:0000259" key="22">
    <source>
        <dbReference type="PROSITE" id="PS50999"/>
    </source>
</evidence>
<dbReference type="PROSITE" id="PS50857">
    <property type="entry name" value="COX2_CUA"/>
    <property type="match status" value="1"/>
</dbReference>
<dbReference type="NCBIfam" id="TIGR02866">
    <property type="entry name" value="CoxB"/>
    <property type="match status" value="1"/>
</dbReference>
<comment type="catalytic activity">
    <reaction evidence="15 18">
        <text>4 Fe(II)-[cytochrome c] + O2 + 8 H(+)(in) = 4 Fe(III)-[cytochrome c] + 2 H2O + 4 H(+)(out)</text>
        <dbReference type="Rhea" id="RHEA:11436"/>
        <dbReference type="Rhea" id="RHEA-COMP:10350"/>
        <dbReference type="Rhea" id="RHEA-COMP:14399"/>
        <dbReference type="ChEBI" id="CHEBI:15377"/>
        <dbReference type="ChEBI" id="CHEBI:15378"/>
        <dbReference type="ChEBI" id="CHEBI:15379"/>
        <dbReference type="ChEBI" id="CHEBI:29033"/>
        <dbReference type="ChEBI" id="CHEBI:29034"/>
        <dbReference type="EC" id="7.1.1.9"/>
    </reaction>
</comment>
<protein>
    <recommendedName>
        <fullName evidence="18">Cytochrome c oxidase subunit 2</fullName>
        <ecNumber evidence="18">7.1.1.9</ecNumber>
    </recommendedName>
</protein>
<evidence type="ECO:0000256" key="6">
    <source>
        <dbReference type="ARBA" id="ARBA00022692"/>
    </source>
</evidence>
<feature type="domain" description="Cytochrome c" evidence="23">
    <location>
        <begin position="277"/>
        <end position="359"/>
    </location>
</feature>
<evidence type="ECO:0000256" key="7">
    <source>
        <dbReference type="ARBA" id="ARBA00022723"/>
    </source>
</evidence>
<dbReference type="EC" id="7.1.1.9" evidence="18"/>
<dbReference type="SUPFAM" id="SSF49503">
    <property type="entry name" value="Cupredoxins"/>
    <property type="match status" value="1"/>
</dbReference>
<evidence type="ECO:0000256" key="15">
    <source>
        <dbReference type="ARBA" id="ARBA00047816"/>
    </source>
</evidence>
<keyword evidence="11 16" id="KW-0408">Iron</keyword>
<dbReference type="InterPro" id="IPR009056">
    <property type="entry name" value="Cyt_c-like_dom"/>
</dbReference>
<evidence type="ECO:0000256" key="2">
    <source>
        <dbReference type="ARBA" id="ARBA00007866"/>
    </source>
</evidence>
<dbReference type="InterPro" id="IPR011759">
    <property type="entry name" value="Cyt_c_oxidase_su2_TM_dom"/>
</dbReference>
<evidence type="ECO:0000256" key="1">
    <source>
        <dbReference type="ARBA" id="ARBA00004141"/>
    </source>
</evidence>
<dbReference type="InterPro" id="IPR036909">
    <property type="entry name" value="Cyt_c-like_dom_sf"/>
</dbReference>
<dbReference type="EMBL" id="CP133217">
    <property type="protein sequence ID" value="WML88436.1"/>
    <property type="molecule type" value="Genomic_DNA"/>
</dbReference>
<dbReference type="GO" id="GO:0005507">
    <property type="term" value="F:copper ion binding"/>
    <property type="evidence" value="ECO:0007669"/>
    <property type="project" value="InterPro"/>
</dbReference>
<gene>
    <name evidence="24" type="primary">coxB</name>
    <name evidence="24" type="ORF">RCG00_08640</name>
</gene>
<dbReference type="PROSITE" id="PS51007">
    <property type="entry name" value="CYTC"/>
    <property type="match status" value="1"/>
</dbReference>
<sequence>MLPRRDKCLSALFITGVTCLFSSMAHAAYEYNLTPPASTLTQEIFDLHMLTTIVGTIIMALVTGMIIYALINFRHAKGAVPDQEFHNGWFGRWAWVLVPVIVLSIDLTIASSASSTLSSVESHDKADVTVKVIGSQWKWTYEYMDDDIKIVSNLKKLEPTDPLYLRDVDDPLVLPTGKRVRFLLTSSDVLHNWGIAEIVPKKINIPGYINETWTNITKEGTYRGQCYENCGTGHAFMPAVVRAVSPTEYEQWKVTRKAQQAQAAAEASADKVWAKAELMAKGEAVYTKNCLACHQANGQGLPGVFPALAGSKIANNSAALAEHIAIVVKGKAGTAMAAWGPQLNDLDIAAVVTYERNAWGNTAGELVQPKDIKAAR</sequence>
<dbReference type="RefSeq" id="WP_308872335.1">
    <property type="nucleotide sequence ID" value="NZ_CP133217.1"/>
</dbReference>
<evidence type="ECO:0000256" key="11">
    <source>
        <dbReference type="ARBA" id="ARBA00023004"/>
    </source>
</evidence>
<feature type="domain" description="Cytochrome oxidase subunit II copper A binding" evidence="21">
    <location>
        <begin position="125"/>
        <end position="255"/>
    </location>
</feature>
<keyword evidence="12 18" id="KW-0186">Copper</keyword>
<dbReference type="Gene3D" id="1.10.760.10">
    <property type="entry name" value="Cytochrome c-like domain"/>
    <property type="match status" value="1"/>
</dbReference>
<evidence type="ECO:0000256" key="3">
    <source>
        <dbReference type="ARBA" id="ARBA00022448"/>
    </source>
</evidence>
<dbReference type="SUPFAM" id="SSF81464">
    <property type="entry name" value="Cytochrome c oxidase subunit II-like, transmembrane region"/>
    <property type="match status" value="1"/>
</dbReference>
<keyword evidence="20" id="KW-0732">Signal</keyword>
<evidence type="ECO:0000256" key="20">
    <source>
        <dbReference type="SAM" id="SignalP"/>
    </source>
</evidence>
<comment type="function">
    <text evidence="14 18">Subunits I and II form the functional core of the enzyme complex. Electrons originating in cytochrome c are transferred via heme a and Cu(A) to the binuclear center formed by heme a3 and Cu(B).</text>
</comment>
<feature type="transmembrane region" description="Helical" evidence="19">
    <location>
        <begin position="51"/>
        <end position="71"/>
    </location>
</feature>
<dbReference type="GO" id="GO:0042773">
    <property type="term" value="P:ATP synthesis coupled electron transport"/>
    <property type="evidence" value="ECO:0007669"/>
    <property type="project" value="TreeGrafter"/>
</dbReference>
<dbReference type="Gene3D" id="1.10.287.90">
    <property type="match status" value="1"/>
</dbReference>
<dbReference type="InterPro" id="IPR014222">
    <property type="entry name" value="Cyt_c_oxidase_su2"/>
</dbReference>
<evidence type="ECO:0000256" key="5">
    <source>
        <dbReference type="ARBA" id="ARBA00022660"/>
    </source>
</evidence>
<evidence type="ECO:0000256" key="19">
    <source>
        <dbReference type="SAM" id="Phobius"/>
    </source>
</evidence>
<dbReference type="PANTHER" id="PTHR22888:SF9">
    <property type="entry name" value="CYTOCHROME C OXIDASE SUBUNIT 2"/>
    <property type="match status" value="1"/>
</dbReference>